<dbReference type="Proteomes" id="UP000001542">
    <property type="component" value="Unassembled WGS sequence"/>
</dbReference>
<dbReference type="PANTHER" id="PTHR45661">
    <property type="entry name" value="SURFACE ANTIGEN"/>
    <property type="match status" value="1"/>
</dbReference>
<organism evidence="1 2">
    <name type="scientific">Trichomonas vaginalis (strain ATCC PRA-98 / G3)</name>
    <dbReference type="NCBI Taxonomy" id="412133"/>
    <lineage>
        <taxon>Eukaryota</taxon>
        <taxon>Metamonada</taxon>
        <taxon>Parabasalia</taxon>
        <taxon>Trichomonadida</taxon>
        <taxon>Trichomonadidae</taxon>
        <taxon>Trichomonas</taxon>
    </lineage>
</organism>
<dbReference type="InterPro" id="IPR053139">
    <property type="entry name" value="Surface_bspA-like"/>
</dbReference>
<dbReference type="STRING" id="5722.A2E7E3"/>
<dbReference type="InterPro" id="IPR032675">
    <property type="entry name" value="LRR_dom_sf"/>
</dbReference>
<proteinExistence type="predicted"/>
<dbReference type="EMBL" id="DS113319">
    <property type="protein sequence ID" value="EAY11436.1"/>
    <property type="molecule type" value="Genomic_DNA"/>
</dbReference>
<dbReference type="Gene3D" id="3.80.10.10">
    <property type="entry name" value="Ribonuclease Inhibitor"/>
    <property type="match status" value="1"/>
</dbReference>
<dbReference type="AlphaFoldDB" id="A2E7E3"/>
<dbReference type="KEGG" id="tva:4769389"/>
<dbReference type="RefSeq" id="XP_001323659.1">
    <property type="nucleotide sequence ID" value="XM_001323624.1"/>
</dbReference>
<evidence type="ECO:0000313" key="1">
    <source>
        <dbReference type="EMBL" id="EAY11436.1"/>
    </source>
</evidence>
<reference evidence="1" key="2">
    <citation type="journal article" date="2007" name="Science">
        <title>Draft genome sequence of the sexually transmitted pathogen Trichomonas vaginalis.</title>
        <authorList>
            <person name="Carlton J.M."/>
            <person name="Hirt R.P."/>
            <person name="Silva J.C."/>
            <person name="Delcher A.L."/>
            <person name="Schatz M."/>
            <person name="Zhao Q."/>
            <person name="Wortman J.R."/>
            <person name="Bidwell S.L."/>
            <person name="Alsmark U.C.M."/>
            <person name="Besteiro S."/>
            <person name="Sicheritz-Ponten T."/>
            <person name="Noel C.J."/>
            <person name="Dacks J.B."/>
            <person name="Foster P.G."/>
            <person name="Simillion C."/>
            <person name="Van de Peer Y."/>
            <person name="Miranda-Saavedra D."/>
            <person name="Barton G.J."/>
            <person name="Westrop G.D."/>
            <person name="Mueller S."/>
            <person name="Dessi D."/>
            <person name="Fiori P.L."/>
            <person name="Ren Q."/>
            <person name="Paulsen I."/>
            <person name="Zhang H."/>
            <person name="Bastida-Corcuera F.D."/>
            <person name="Simoes-Barbosa A."/>
            <person name="Brown M.T."/>
            <person name="Hayes R.D."/>
            <person name="Mukherjee M."/>
            <person name="Okumura C.Y."/>
            <person name="Schneider R."/>
            <person name="Smith A.J."/>
            <person name="Vanacova S."/>
            <person name="Villalvazo M."/>
            <person name="Haas B.J."/>
            <person name="Pertea M."/>
            <person name="Feldblyum T.V."/>
            <person name="Utterback T.R."/>
            <person name="Shu C.L."/>
            <person name="Osoegawa K."/>
            <person name="de Jong P.J."/>
            <person name="Hrdy I."/>
            <person name="Horvathova L."/>
            <person name="Zubacova Z."/>
            <person name="Dolezal P."/>
            <person name="Malik S.B."/>
            <person name="Logsdon J.M. Jr."/>
            <person name="Henze K."/>
            <person name="Gupta A."/>
            <person name="Wang C.C."/>
            <person name="Dunne R.L."/>
            <person name="Upcroft J.A."/>
            <person name="Upcroft P."/>
            <person name="White O."/>
            <person name="Salzberg S.L."/>
            <person name="Tang P."/>
            <person name="Chiu C.-H."/>
            <person name="Lee Y.-S."/>
            <person name="Embley T.M."/>
            <person name="Coombs G.H."/>
            <person name="Mottram J.C."/>
            <person name="Tachezy J."/>
            <person name="Fraser-Liggett C.M."/>
            <person name="Johnson P.J."/>
        </authorList>
    </citation>
    <scope>NUCLEOTIDE SEQUENCE [LARGE SCALE GENOMIC DNA]</scope>
    <source>
        <strain evidence="1">G3</strain>
    </source>
</reference>
<sequence>MLIIVNILLYKDIDSSCYENDGKTLKKVNDTSPYLIISAKCEKIANSCFSNLKSLESFSFEENPNLTTIERSCFSSCSNLQIINLSSCTKLTTISNYAFYGCSKVTEILLPNGLKEIQSDAFQSNSEITTITIPSSVEKIGSRAFEKCSKLTNVIFAEGLNLTSLVNYVFFRN</sequence>
<dbReference type="VEuPathDB" id="TrichDB:TVAG_219830"/>
<dbReference type="VEuPathDB" id="TrichDB:TVAGG3_0832000"/>
<gene>
    <name evidence="1" type="ORF">TVAG_418730</name>
</gene>
<reference evidence="1" key="1">
    <citation type="submission" date="2006-10" db="EMBL/GenBank/DDBJ databases">
        <authorList>
            <person name="Amadeo P."/>
            <person name="Zhao Q."/>
            <person name="Wortman J."/>
            <person name="Fraser-Liggett C."/>
            <person name="Carlton J."/>
        </authorList>
    </citation>
    <scope>NUCLEOTIDE SEQUENCE</scope>
    <source>
        <strain evidence="1">G3</strain>
    </source>
</reference>
<accession>A2E7E3</accession>
<dbReference type="Pfam" id="PF13306">
    <property type="entry name" value="LRR_5"/>
    <property type="match status" value="1"/>
</dbReference>
<dbReference type="PANTHER" id="PTHR45661:SF3">
    <property type="entry name" value="IG-LIKE DOMAIN-CONTAINING PROTEIN"/>
    <property type="match status" value="1"/>
</dbReference>
<evidence type="ECO:0000313" key="2">
    <source>
        <dbReference type="Proteomes" id="UP000001542"/>
    </source>
</evidence>
<dbReference type="InParanoid" id="A2E7E3"/>
<dbReference type="InterPro" id="IPR026906">
    <property type="entry name" value="LRR_5"/>
</dbReference>
<dbReference type="SUPFAM" id="SSF52058">
    <property type="entry name" value="L domain-like"/>
    <property type="match status" value="1"/>
</dbReference>
<protein>
    <submittedName>
        <fullName evidence="1">Surface antigen BspA-like</fullName>
    </submittedName>
</protein>
<name>A2E7E3_TRIV3</name>
<dbReference type="OrthoDB" id="6363818at2759"/>
<keyword evidence="2" id="KW-1185">Reference proteome</keyword>